<dbReference type="Proteomes" id="UP000824469">
    <property type="component" value="Unassembled WGS sequence"/>
</dbReference>
<accession>A0AA38GJX7</accession>
<reference evidence="3 4" key="1">
    <citation type="journal article" date="2021" name="Nat. Plants">
        <title>The Taxus genome provides insights into paclitaxel biosynthesis.</title>
        <authorList>
            <person name="Xiong X."/>
            <person name="Gou J."/>
            <person name="Liao Q."/>
            <person name="Li Y."/>
            <person name="Zhou Q."/>
            <person name="Bi G."/>
            <person name="Li C."/>
            <person name="Du R."/>
            <person name="Wang X."/>
            <person name="Sun T."/>
            <person name="Guo L."/>
            <person name="Liang H."/>
            <person name="Lu P."/>
            <person name="Wu Y."/>
            <person name="Zhang Z."/>
            <person name="Ro D.K."/>
            <person name="Shang Y."/>
            <person name="Huang S."/>
            <person name="Yan J."/>
        </authorList>
    </citation>
    <scope>NUCLEOTIDE SEQUENCE [LARGE SCALE GENOMIC DNA]</scope>
    <source>
        <strain evidence="3">Ta-2019</strain>
    </source>
</reference>
<evidence type="ECO:0000256" key="1">
    <source>
        <dbReference type="SAM" id="MobiDB-lite"/>
    </source>
</evidence>
<sequence length="174" mass="19614">GKFKVSCRPGGDLNLLWDSLPCVLCCSCLMDTFISEDTLLRDPTRLYVPGRLYHIVERKLCRYGRFPPNVKTAVPVDGRFENVVISCNATSDHSIVWIEREAQKALEVNSFFDIRSSMSDFFSLLLAVFNSMVLVYVVMTIFMHILAADNDGEGENNEQTNRPEDGETVIQIGP</sequence>
<dbReference type="PANTHER" id="PTHR46398:SF7">
    <property type="entry name" value="ALPHA_BETA-HYDROLASES SUPERFAMILY PROTEIN"/>
    <property type="match status" value="1"/>
</dbReference>
<evidence type="ECO:0000256" key="2">
    <source>
        <dbReference type="SAM" id="Phobius"/>
    </source>
</evidence>
<gene>
    <name evidence="3" type="ORF">KI387_018341</name>
</gene>
<organism evidence="3 4">
    <name type="scientific">Taxus chinensis</name>
    <name type="common">Chinese yew</name>
    <name type="synonym">Taxus wallichiana var. chinensis</name>
    <dbReference type="NCBI Taxonomy" id="29808"/>
    <lineage>
        <taxon>Eukaryota</taxon>
        <taxon>Viridiplantae</taxon>
        <taxon>Streptophyta</taxon>
        <taxon>Embryophyta</taxon>
        <taxon>Tracheophyta</taxon>
        <taxon>Spermatophyta</taxon>
        <taxon>Pinopsida</taxon>
        <taxon>Pinidae</taxon>
        <taxon>Conifers II</taxon>
        <taxon>Cupressales</taxon>
        <taxon>Taxaceae</taxon>
        <taxon>Taxus</taxon>
    </lineage>
</organism>
<feature type="non-terminal residue" evidence="3">
    <location>
        <position position="174"/>
    </location>
</feature>
<keyword evidence="4" id="KW-1185">Reference proteome</keyword>
<dbReference type="EMBL" id="JAHRHJ020000003">
    <property type="protein sequence ID" value="KAH9323702.1"/>
    <property type="molecule type" value="Genomic_DNA"/>
</dbReference>
<keyword evidence="2" id="KW-0472">Membrane</keyword>
<comment type="caution">
    <text evidence="3">The sequence shown here is derived from an EMBL/GenBank/DDBJ whole genome shotgun (WGS) entry which is preliminary data.</text>
</comment>
<feature type="transmembrane region" description="Helical" evidence="2">
    <location>
        <begin position="121"/>
        <end position="147"/>
    </location>
</feature>
<keyword evidence="2" id="KW-0812">Transmembrane</keyword>
<keyword evidence="2" id="KW-1133">Transmembrane helix</keyword>
<dbReference type="PANTHER" id="PTHR46398">
    <property type="entry name" value="ALPHA/BETA-HYDROLASES SUPERFAMILY PROTEIN"/>
    <property type="match status" value="1"/>
</dbReference>
<dbReference type="AlphaFoldDB" id="A0AA38GJX7"/>
<protein>
    <submittedName>
        <fullName evidence="3">Uncharacterized protein</fullName>
    </submittedName>
</protein>
<feature type="region of interest" description="Disordered" evidence="1">
    <location>
        <begin position="152"/>
        <end position="174"/>
    </location>
</feature>
<evidence type="ECO:0000313" key="3">
    <source>
        <dbReference type="EMBL" id="KAH9323702.1"/>
    </source>
</evidence>
<name>A0AA38GJX7_TAXCH</name>
<proteinExistence type="predicted"/>
<evidence type="ECO:0000313" key="4">
    <source>
        <dbReference type="Proteomes" id="UP000824469"/>
    </source>
</evidence>